<dbReference type="CDD" id="cd00383">
    <property type="entry name" value="trans_reg_C"/>
    <property type="match status" value="1"/>
</dbReference>
<feature type="repeat" description="TPR" evidence="4">
    <location>
        <begin position="360"/>
        <end position="393"/>
    </location>
</feature>
<dbReference type="Pfam" id="PF00486">
    <property type="entry name" value="Trans_reg_C"/>
    <property type="match status" value="1"/>
</dbReference>
<dbReference type="Gene3D" id="1.25.40.10">
    <property type="entry name" value="Tetratricopeptide repeat domain"/>
    <property type="match status" value="1"/>
</dbReference>
<dbReference type="EMBL" id="JAFIRR010000060">
    <property type="protein sequence ID" value="MCO6416528.1"/>
    <property type="molecule type" value="Genomic_DNA"/>
</dbReference>
<name>A0ABT1D3L4_9PROT</name>
<dbReference type="PROSITE" id="PS50293">
    <property type="entry name" value="TPR_REGION"/>
    <property type="match status" value="1"/>
</dbReference>
<dbReference type="InterPro" id="IPR019734">
    <property type="entry name" value="TPR_rpt"/>
</dbReference>
<reference evidence="7 8" key="1">
    <citation type="submission" date="2021-12" db="EMBL/GenBank/DDBJ databases">
        <title>Siccirubricoccus leaddurans sp. nov., a high concentration Zn2+ tolerance bacterium.</title>
        <authorList>
            <person name="Cao Y."/>
        </authorList>
    </citation>
    <scope>NUCLEOTIDE SEQUENCE [LARGE SCALE GENOMIC DNA]</scope>
    <source>
        <strain evidence="7 8">KC 17139</strain>
    </source>
</reference>
<gene>
    <name evidence="7" type="ORF">JYK14_10160</name>
</gene>
<dbReference type="SUPFAM" id="SSF46894">
    <property type="entry name" value="C-terminal effector domain of the bipartite response regulators"/>
    <property type="match status" value="1"/>
</dbReference>
<dbReference type="InterPro" id="IPR001867">
    <property type="entry name" value="OmpR/PhoB-type_DNA-bd"/>
</dbReference>
<dbReference type="PANTHER" id="PTHR12558">
    <property type="entry name" value="CELL DIVISION CYCLE 16,23,27"/>
    <property type="match status" value="1"/>
</dbReference>
<dbReference type="SUPFAM" id="SSF48452">
    <property type="entry name" value="TPR-like"/>
    <property type="match status" value="1"/>
</dbReference>
<dbReference type="PROSITE" id="PS51755">
    <property type="entry name" value="OMPR_PHOB"/>
    <property type="match status" value="1"/>
</dbReference>
<dbReference type="InterPro" id="IPR013105">
    <property type="entry name" value="TPR_2"/>
</dbReference>
<dbReference type="SMART" id="SM00862">
    <property type="entry name" value="Trans_reg_C"/>
    <property type="match status" value="1"/>
</dbReference>
<comment type="caution">
    <text evidence="7">The sequence shown here is derived from an EMBL/GenBank/DDBJ whole genome shotgun (WGS) entry which is preliminary data.</text>
</comment>
<proteinExistence type="predicted"/>
<protein>
    <submittedName>
        <fullName evidence="7">Winged helix-turn-helix domain-containing protein</fullName>
    </submittedName>
</protein>
<keyword evidence="3 5" id="KW-0238">DNA-binding</keyword>
<dbReference type="Proteomes" id="UP001523392">
    <property type="component" value="Unassembled WGS sequence"/>
</dbReference>
<dbReference type="InterPro" id="IPR011990">
    <property type="entry name" value="TPR-like_helical_dom_sf"/>
</dbReference>
<organism evidence="7 8">
    <name type="scientific">Siccirubricoccus soli</name>
    <dbReference type="NCBI Taxonomy" id="2899147"/>
    <lineage>
        <taxon>Bacteria</taxon>
        <taxon>Pseudomonadati</taxon>
        <taxon>Pseudomonadota</taxon>
        <taxon>Alphaproteobacteria</taxon>
        <taxon>Acetobacterales</taxon>
        <taxon>Roseomonadaceae</taxon>
        <taxon>Siccirubricoccus</taxon>
    </lineage>
</organism>
<dbReference type="InterPro" id="IPR016032">
    <property type="entry name" value="Sig_transdc_resp-reg_C-effctor"/>
</dbReference>
<evidence type="ECO:0000313" key="8">
    <source>
        <dbReference type="Proteomes" id="UP001523392"/>
    </source>
</evidence>
<dbReference type="InterPro" id="IPR036388">
    <property type="entry name" value="WH-like_DNA-bd_sf"/>
</dbReference>
<dbReference type="PANTHER" id="PTHR12558:SF33">
    <property type="entry name" value="BLL7664 PROTEIN"/>
    <property type="match status" value="1"/>
</dbReference>
<evidence type="ECO:0000259" key="6">
    <source>
        <dbReference type="PROSITE" id="PS51755"/>
    </source>
</evidence>
<keyword evidence="2 4" id="KW-0802">TPR repeat</keyword>
<dbReference type="RefSeq" id="WP_252953137.1">
    <property type="nucleotide sequence ID" value="NZ_JAFIRR010000060.1"/>
</dbReference>
<keyword evidence="8" id="KW-1185">Reference proteome</keyword>
<evidence type="ECO:0000256" key="5">
    <source>
        <dbReference type="PROSITE-ProRule" id="PRU01091"/>
    </source>
</evidence>
<keyword evidence="1" id="KW-0677">Repeat</keyword>
<dbReference type="SMART" id="SM00028">
    <property type="entry name" value="TPR"/>
    <property type="match status" value="3"/>
</dbReference>
<evidence type="ECO:0000256" key="3">
    <source>
        <dbReference type="ARBA" id="ARBA00023125"/>
    </source>
</evidence>
<evidence type="ECO:0000256" key="1">
    <source>
        <dbReference type="ARBA" id="ARBA00022737"/>
    </source>
</evidence>
<evidence type="ECO:0000256" key="2">
    <source>
        <dbReference type="ARBA" id="ARBA00022803"/>
    </source>
</evidence>
<evidence type="ECO:0000313" key="7">
    <source>
        <dbReference type="EMBL" id="MCO6416528.1"/>
    </source>
</evidence>
<dbReference type="Pfam" id="PF07719">
    <property type="entry name" value="TPR_2"/>
    <property type="match status" value="1"/>
</dbReference>
<accession>A0ABT1D3L4</accession>
<feature type="domain" description="OmpR/PhoB-type" evidence="6">
    <location>
        <begin position="4"/>
        <end position="102"/>
    </location>
</feature>
<dbReference type="PROSITE" id="PS50005">
    <property type="entry name" value="TPR"/>
    <property type="match status" value="1"/>
</dbReference>
<dbReference type="Gene3D" id="1.10.10.10">
    <property type="entry name" value="Winged helix-like DNA-binding domain superfamily/Winged helix DNA-binding domain"/>
    <property type="match status" value="1"/>
</dbReference>
<evidence type="ECO:0000256" key="4">
    <source>
        <dbReference type="PROSITE-ProRule" id="PRU00339"/>
    </source>
</evidence>
<sequence>MEDPSKFSFGPFVFDTLSRRLEKQGELVLLSSRAAELLLLLLKRAGELVTKDELQQAGWGARVVAENNLTVHMAALRRVLRDGGEANEVIRTEHGRGYRFVGAVTPARPEPGASLAQPAAGQDAAPAMHRISILIYPVQCPPDDTASRSLAAEVDRHLFLQLARMHEALAYGVPPGDAEGNAQGQERRARYALRTSIHLAEGVARLISRVEDVSTGAAIWADRFEHRHIGLSSFENEIAGRLIHAVVTELVDREAAAGPSEGAAITPSARYSALRGWSALNRALVFPEDLAEARRWFERALATDPTLAPALAGSAYAIVADNIRVTTTRRGSLTNDATRADLRRADKMATRAVVRAPNWPKAWFSRGYVRLMQRRFEEALAAFERALALDPCDAEAHAYAGHVAFLTGDLESMVVATRHAITLSPQHRGVGLWHLWVGLYDFWQGRDELAIPHLYRAADLSPSLAYPVAFLASALAHAGRITEARTSLDAWCEAMGNFRLTIEHLRLQVFSDHPGYLAGHQRLYRGLRLIGVPET</sequence>
<feature type="DNA-binding region" description="OmpR/PhoB-type" evidence="5">
    <location>
        <begin position="4"/>
        <end position="102"/>
    </location>
</feature>